<dbReference type="EMBL" id="JAJEQN010000018">
    <property type="protein sequence ID" value="MCC2221684.1"/>
    <property type="molecule type" value="Genomic_DNA"/>
</dbReference>
<organism evidence="1 2">
    <name type="scientific">Anthropogastromicrobium aceti</name>
    <dbReference type="NCBI Taxonomy" id="2981768"/>
    <lineage>
        <taxon>Bacteria</taxon>
        <taxon>Bacillati</taxon>
        <taxon>Bacillota</taxon>
        <taxon>Clostridia</taxon>
        <taxon>Lachnospirales</taxon>
        <taxon>Lachnospiraceae</taxon>
        <taxon>Anthropogastromicrobium</taxon>
    </lineage>
</organism>
<reference evidence="1 2" key="1">
    <citation type="submission" date="2021-10" db="EMBL/GenBank/DDBJ databases">
        <title>Anaerobic single-cell dispensing facilitates the cultivation of human gut bacteria.</title>
        <authorList>
            <person name="Afrizal A."/>
        </authorList>
    </citation>
    <scope>NUCLEOTIDE SEQUENCE [LARGE SCALE GENOMIC DNA]</scope>
    <source>
        <strain evidence="1 2">CLA-AA-H224</strain>
    </source>
</reference>
<gene>
    <name evidence="1" type="ORF">LKD48_08575</name>
</gene>
<comment type="caution">
    <text evidence="1">The sequence shown here is derived from an EMBL/GenBank/DDBJ whole genome shotgun (WGS) entry which is preliminary data.</text>
</comment>
<dbReference type="Proteomes" id="UP001198200">
    <property type="component" value="Unassembled WGS sequence"/>
</dbReference>
<evidence type="ECO:0000313" key="1">
    <source>
        <dbReference type="EMBL" id="MCC2221684.1"/>
    </source>
</evidence>
<evidence type="ECO:0000313" key="2">
    <source>
        <dbReference type="Proteomes" id="UP001198200"/>
    </source>
</evidence>
<protein>
    <submittedName>
        <fullName evidence="1">Uncharacterized protein</fullName>
    </submittedName>
</protein>
<proteinExistence type="predicted"/>
<dbReference type="AlphaFoldDB" id="A0AAE3E484"/>
<sequence>MKRKVKKNQTQSAVGEKREVKKYTIEELLEMGNKTNKIEIAPNMLEKKSKYPG</sequence>
<keyword evidence="2" id="KW-1185">Reference proteome</keyword>
<name>A0AAE3E484_9FIRM</name>
<dbReference type="RefSeq" id="WP_308731772.1">
    <property type="nucleotide sequence ID" value="NZ_JAJEQN010000018.1"/>
</dbReference>
<accession>A0AAE3E484</accession>